<dbReference type="EMBL" id="NBNE01000466">
    <property type="protein sequence ID" value="OWZ19244.1"/>
    <property type="molecule type" value="Genomic_DNA"/>
</dbReference>
<reference evidence="2" key="1">
    <citation type="submission" date="2017-03" db="EMBL/GenBank/DDBJ databases">
        <title>Phytopthora megakarya and P. palmivora, two closely related causual agents of cacao black pod achieved similar genome size and gene model numbers by different mechanisms.</title>
        <authorList>
            <person name="Ali S."/>
            <person name="Shao J."/>
            <person name="Larry D.J."/>
            <person name="Kronmiller B."/>
            <person name="Shen D."/>
            <person name="Strem M.D."/>
            <person name="Melnick R.L."/>
            <person name="Guiltinan M.J."/>
            <person name="Tyler B.M."/>
            <person name="Meinhardt L.W."/>
            <person name="Bailey B.A."/>
        </authorList>
    </citation>
    <scope>NUCLEOTIDE SEQUENCE [LARGE SCALE GENOMIC DNA]</scope>
    <source>
        <strain evidence="2">zdho120</strain>
    </source>
</reference>
<keyword evidence="2" id="KW-1185">Reference proteome</keyword>
<evidence type="ECO:0000313" key="2">
    <source>
        <dbReference type="Proteomes" id="UP000198211"/>
    </source>
</evidence>
<organism evidence="1 2">
    <name type="scientific">Phytophthora megakarya</name>
    <dbReference type="NCBI Taxonomy" id="4795"/>
    <lineage>
        <taxon>Eukaryota</taxon>
        <taxon>Sar</taxon>
        <taxon>Stramenopiles</taxon>
        <taxon>Oomycota</taxon>
        <taxon>Peronosporomycetes</taxon>
        <taxon>Peronosporales</taxon>
        <taxon>Peronosporaceae</taxon>
        <taxon>Phytophthora</taxon>
    </lineage>
</organism>
<dbReference type="Proteomes" id="UP000198211">
    <property type="component" value="Unassembled WGS sequence"/>
</dbReference>
<accession>A0A225WNX6</accession>
<dbReference type="OrthoDB" id="94805at2759"/>
<proteinExistence type="predicted"/>
<dbReference type="GO" id="GO:0005576">
    <property type="term" value="C:extracellular region"/>
    <property type="evidence" value="ECO:0007669"/>
    <property type="project" value="UniProtKB-SubCell"/>
</dbReference>
<comment type="caution">
    <text evidence="1">The sequence shown here is derived from an EMBL/GenBank/DDBJ whole genome shotgun (WGS) entry which is preliminary data.</text>
</comment>
<gene>
    <name evidence="1" type="ORF">PHMEG_0006528</name>
</gene>
<protein>
    <submittedName>
        <fullName evidence="1">RxLR effector protein</fullName>
    </submittedName>
</protein>
<sequence length="229" mass="27434">MFNAEKIKQAVGDTTYAKRLYQRWKRNGFEEKAVYDTLWKQHRLGTDNQVYKLYQNYVTWLDLHHPLNVDLGAKNMFASEKLTKAAENPAYANVLFGRWKRRGFTMINVRDQFKRMKITSEQPLYSVYNNYLAWLRIHYPKGDQPKTTDIAFLFNRDRINRAQKDAEFEIKLFAKWKSADFDENGVYNKLLTMSSSRKRVDDDLYAVYVRYLNWLEVNHPLPPLRNRRS</sequence>
<dbReference type="AlphaFoldDB" id="A0A225WNX6"/>
<evidence type="ECO:0000313" key="1">
    <source>
        <dbReference type="EMBL" id="OWZ19244.1"/>
    </source>
</evidence>
<name>A0A225WNX6_9STRA</name>
<dbReference type="STRING" id="4795.A0A225WNX6"/>